<evidence type="ECO:0000256" key="6">
    <source>
        <dbReference type="ARBA" id="ARBA00022840"/>
    </source>
</evidence>
<comment type="subcellular location">
    <subcellularLocation>
        <location evidence="1">Cytoplasm</location>
        <location evidence="1">Cytoskeleton</location>
        <location evidence="1">Spindle</location>
    </subcellularLocation>
</comment>
<dbReference type="InterPro" id="IPR036961">
    <property type="entry name" value="Kinesin_motor_dom_sf"/>
</dbReference>
<evidence type="ECO:0000256" key="11">
    <source>
        <dbReference type="RuleBase" id="RU000394"/>
    </source>
</evidence>
<comment type="similarity">
    <text evidence="10 11">Belongs to the TRAFAC class myosin-kinesin ATPase superfamily. Kinesin family.</text>
</comment>
<evidence type="ECO:0000313" key="14">
    <source>
        <dbReference type="Proteomes" id="UP001152795"/>
    </source>
</evidence>
<evidence type="ECO:0000256" key="2">
    <source>
        <dbReference type="ARBA" id="ARBA00022490"/>
    </source>
</evidence>
<evidence type="ECO:0000256" key="7">
    <source>
        <dbReference type="ARBA" id="ARBA00023054"/>
    </source>
</evidence>
<evidence type="ECO:0000256" key="5">
    <source>
        <dbReference type="ARBA" id="ARBA00022741"/>
    </source>
</evidence>
<keyword evidence="2" id="KW-0963">Cytoplasm</keyword>
<dbReference type="InterPro" id="IPR027417">
    <property type="entry name" value="P-loop_NTPase"/>
</dbReference>
<evidence type="ECO:0000256" key="9">
    <source>
        <dbReference type="ARBA" id="ARBA00023212"/>
    </source>
</evidence>
<keyword evidence="3" id="KW-0597">Phosphoprotein</keyword>
<evidence type="ECO:0000256" key="8">
    <source>
        <dbReference type="ARBA" id="ARBA00023175"/>
    </source>
</evidence>
<keyword evidence="5 11" id="KW-0547">Nucleotide-binding</keyword>
<reference evidence="13" key="1">
    <citation type="submission" date="2020-04" db="EMBL/GenBank/DDBJ databases">
        <authorList>
            <person name="Alioto T."/>
            <person name="Alioto T."/>
            <person name="Gomez Garrido J."/>
        </authorList>
    </citation>
    <scope>NUCLEOTIDE SEQUENCE</scope>
    <source>
        <strain evidence="13">A484AB</strain>
    </source>
</reference>
<dbReference type="GO" id="GO:0005876">
    <property type="term" value="C:spindle microtubule"/>
    <property type="evidence" value="ECO:0007669"/>
    <property type="project" value="TreeGrafter"/>
</dbReference>
<dbReference type="SMART" id="SM00129">
    <property type="entry name" value="KISc"/>
    <property type="match status" value="1"/>
</dbReference>
<dbReference type="InterPro" id="IPR001752">
    <property type="entry name" value="Kinesin_motor_dom"/>
</dbReference>
<feature type="non-terminal residue" evidence="13">
    <location>
        <position position="280"/>
    </location>
</feature>
<dbReference type="PANTHER" id="PTHR47970">
    <property type="entry name" value="KINESIN-LIKE PROTEIN KIF11"/>
    <property type="match status" value="1"/>
</dbReference>
<name>A0A7D9LLW1_PARCT</name>
<dbReference type="GO" id="GO:0008574">
    <property type="term" value="F:plus-end-directed microtubule motor activity"/>
    <property type="evidence" value="ECO:0007669"/>
    <property type="project" value="TreeGrafter"/>
</dbReference>
<dbReference type="GO" id="GO:0007018">
    <property type="term" value="P:microtubule-based movement"/>
    <property type="evidence" value="ECO:0007669"/>
    <property type="project" value="InterPro"/>
</dbReference>
<dbReference type="Gene3D" id="3.40.850.10">
    <property type="entry name" value="Kinesin motor domain"/>
    <property type="match status" value="1"/>
</dbReference>
<comment type="caution">
    <text evidence="13">The sequence shown here is derived from an EMBL/GenBank/DDBJ whole genome shotgun (WGS) entry which is preliminary data.</text>
</comment>
<comment type="caution">
    <text evidence="10">Lacks conserved residue(s) required for the propagation of feature annotation.</text>
</comment>
<dbReference type="GO" id="GO:0008017">
    <property type="term" value="F:microtubule binding"/>
    <property type="evidence" value="ECO:0007669"/>
    <property type="project" value="InterPro"/>
</dbReference>
<dbReference type="OrthoDB" id="2403182at2759"/>
<dbReference type="AlphaFoldDB" id="A0A7D9LLW1"/>
<dbReference type="GO" id="GO:0005634">
    <property type="term" value="C:nucleus"/>
    <property type="evidence" value="ECO:0007669"/>
    <property type="project" value="TreeGrafter"/>
</dbReference>
<organism evidence="13 14">
    <name type="scientific">Paramuricea clavata</name>
    <name type="common">Red gorgonian</name>
    <name type="synonym">Violescent sea-whip</name>
    <dbReference type="NCBI Taxonomy" id="317549"/>
    <lineage>
        <taxon>Eukaryota</taxon>
        <taxon>Metazoa</taxon>
        <taxon>Cnidaria</taxon>
        <taxon>Anthozoa</taxon>
        <taxon>Octocorallia</taxon>
        <taxon>Malacalcyonacea</taxon>
        <taxon>Plexauridae</taxon>
        <taxon>Paramuricea</taxon>
    </lineage>
</organism>
<keyword evidence="14" id="KW-1185">Reference proteome</keyword>
<dbReference type="PROSITE" id="PS00411">
    <property type="entry name" value="KINESIN_MOTOR_1"/>
    <property type="match status" value="1"/>
</dbReference>
<dbReference type="PANTHER" id="PTHR47970:SF29">
    <property type="entry name" value="KINESIN FAMILY MEMBER 20B"/>
    <property type="match status" value="1"/>
</dbReference>
<evidence type="ECO:0000256" key="3">
    <source>
        <dbReference type="ARBA" id="ARBA00022553"/>
    </source>
</evidence>
<dbReference type="PROSITE" id="PS50067">
    <property type="entry name" value="KINESIN_MOTOR_2"/>
    <property type="match status" value="1"/>
</dbReference>
<keyword evidence="4 11" id="KW-0493">Microtubule</keyword>
<keyword evidence="9" id="KW-0206">Cytoskeleton</keyword>
<accession>A0A7D9LLW1</accession>
<dbReference type="GO" id="GO:0072686">
    <property type="term" value="C:mitotic spindle"/>
    <property type="evidence" value="ECO:0007669"/>
    <property type="project" value="TreeGrafter"/>
</dbReference>
<evidence type="ECO:0000256" key="1">
    <source>
        <dbReference type="ARBA" id="ARBA00004186"/>
    </source>
</evidence>
<dbReference type="EMBL" id="CACRXK020021568">
    <property type="protein sequence ID" value="CAB4035970.1"/>
    <property type="molecule type" value="Genomic_DNA"/>
</dbReference>
<dbReference type="Pfam" id="PF00225">
    <property type="entry name" value="Kinesin"/>
    <property type="match status" value="1"/>
</dbReference>
<keyword evidence="8 11" id="KW-0505">Motor protein</keyword>
<evidence type="ECO:0000256" key="10">
    <source>
        <dbReference type="PROSITE-ProRule" id="PRU00283"/>
    </source>
</evidence>
<sequence length="280" mass="31808">MKPKFFSDVITLTNAQESKEESKKQTVLAIAEHSTSSEDVSHDHDVSHEEFSIDLRSNEDIDERDQFALWISFAEIYNEQIFDLLEPLNVKEKKRRTVLKLGDDKNGHPYIKGLKHILVCNQEEAYKVLKIGQQNRRNTSTKLNNNSSRSHCIFNLKLARLTVNHQGEVNIIKVSQLSFVDLAGSERCSKTQNTGDGLKEAANTNTSLMVLGKCLEQLKYNQSHRSNPNNVPFRESKLTRLFQVFFCGQGKVSMIVNVSQCASAFDETFHALKFSAIARK</sequence>
<dbReference type="SUPFAM" id="SSF52540">
    <property type="entry name" value="P-loop containing nucleoside triphosphate hydrolases"/>
    <property type="match status" value="1"/>
</dbReference>
<evidence type="ECO:0000313" key="13">
    <source>
        <dbReference type="EMBL" id="CAB4035970.1"/>
    </source>
</evidence>
<feature type="region of interest" description="Disordered" evidence="12">
    <location>
        <begin position="20"/>
        <end position="45"/>
    </location>
</feature>
<dbReference type="GO" id="GO:0005524">
    <property type="term" value="F:ATP binding"/>
    <property type="evidence" value="ECO:0007669"/>
    <property type="project" value="UniProtKB-KW"/>
</dbReference>
<dbReference type="GO" id="GO:0051231">
    <property type="term" value="P:spindle elongation"/>
    <property type="evidence" value="ECO:0007669"/>
    <property type="project" value="TreeGrafter"/>
</dbReference>
<proteinExistence type="inferred from homology"/>
<feature type="compositionally biased region" description="Basic and acidic residues" evidence="12">
    <location>
        <begin position="35"/>
        <end position="45"/>
    </location>
</feature>
<dbReference type="InterPro" id="IPR019821">
    <property type="entry name" value="Kinesin_motor_CS"/>
</dbReference>
<evidence type="ECO:0000256" key="12">
    <source>
        <dbReference type="SAM" id="MobiDB-lite"/>
    </source>
</evidence>
<protein>
    <recommendedName>
        <fullName evidence="11">Kinesin-like protein</fullName>
    </recommendedName>
</protein>
<dbReference type="Proteomes" id="UP001152795">
    <property type="component" value="Unassembled WGS sequence"/>
</dbReference>
<dbReference type="GO" id="GO:0090307">
    <property type="term" value="P:mitotic spindle assembly"/>
    <property type="evidence" value="ECO:0007669"/>
    <property type="project" value="TreeGrafter"/>
</dbReference>
<dbReference type="PRINTS" id="PR00380">
    <property type="entry name" value="KINESINHEAVY"/>
</dbReference>
<keyword evidence="7" id="KW-0175">Coiled coil</keyword>
<evidence type="ECO:0000256" key="4">
    <source>
        <dbReference type="ARBA" id="ARBA00022701"/>
    </source>
</evidence>
<keyword evidence="6 11" id="KW-0067">ATP-binding</keyword>
<gene>
    <name evidence="13" type="ORF">PACLA_8A080621</name>
</gene>
<dbReference type="InterPro" id="IPR047149">
    <property type="entry name" value="KIF11-like"/>
</dbReference>